<reference evidence="8" key="1">
    <citation type="journal article" date="2014" name="Nat. Commun.">
        <title>The emerging biofuel crop Camelina sativa retains a highly undifferentiated hexaploid genome structure.</title>
        <authorList>
            <person name="Kagale S."/>
            <person name="Koh C."/>
            <person name="Nixon J."/>
            <person name="Bollina V."/>
            <person name="Clarke W.E."/>
            <person name="Tuteja R."/>
            <person name="Spillane C."/>
            <person name="Robinson S.J."/>
            <person name="Links M.G."/>
            <person name="Clarke C."/>
            <person name="Higgins E.E."/>
            <person name="Huebert T."/>
            <person name="Sharpe A.G."/>
            <person name="Parkin I.A."/>
        </authorList>
    </citation>
    <scope>NUCLEOTIDE SEQUENCE [LARGE SCALE GENOMIC DNA]</scope>
    <source>
        <strain evidence="8">cv. DH55</strain>
    </source>
</reference>
<dbReference type="PROSITE" id="PS50909">
    <property type="entry name" value="GAT"/>
    <property type="match status" value="1"/>
</dbReference>
<evidence type="ECO:0000256" key="1">
    <source>
        <dbReference type="ARBA" id="ARBA00004123"/>
    </source>
</evidence>
<evidence type="ECO:0000259" key="7">
    <source>
        <dbReference type="PROSITE" id="PS50909"/>
    </source>
</evidence>
<proteinExistence type="predicted"/>
<dbReference type="InterPro" id="IPR038425">
    <property type="entry name" value="GAT_sf"/>
</dbReference>
<dbReference type="InterPro" id="IPR057412">
    <property type="entry name" value="INTS4_C"/>
</dbReference>
<feature type="compositionally biased region" description="Polar residues" evidence="5">
    <location>
        <begin position="397"/>
        <end position="417"/>
    </location>
</feature>
<feature type="region of interest" description="Disordered" evidence="5">
    <location>
        <begin position="143"/>
        <end position="174"/>
    </location>
</feature>
<evidence type="ECO:0000313" key="9">
    <source>
        <dbReference type="RefSeq" id="XP_010465480.1"/>
    </source>
</evidence>
<feature type="domain" description="VHS" evidence="6">
    <location>
        <begin position="9"/>
        <end position="138"/>
    </location>
</feature>
<name>A0ABM0W4A0_CAMSA</name>
<dbReference type="Pfam" id="PF03127">
    <property type="entry name" value="GAT"/>
    <property type="match status" value="1"/>
</dbReference>
<dbReference type="PROSITE" id="PS50179">
    <property type="entry name" value="VHS"/>
    <property type="match status" value="1"/>
</dbReference>
<dbReference type="SUPFAM" id="SSF89009">
    <property type="entry name" value="GAT-like domain"/>
    <property type="match status" value="1"/>
</dbReference>
<dbReference type="Gene3D" id="1.25.10.10">
    <property type="entry name" value="Leucine-rich Repeat Variant"/>
    <property type="match status" value="1"/>
</dbReference>
<keyword evidence="4" id="KW-0539">Nucleus</keyword>
<dbReference type="InterPro" id="IPR002014">
    <property type="entry name" value="VHS_dom"/>
</dbReference>
<accession>A0ABM0W4A0</accession>
<dbReference type="PANTHER" id="PTHR20938:SF0">
    <property type="entry name" value="INTEGRATOR COMPLEX SUBUNIT 4"/>
    <property type="match status" value="1"/>
</dbReference>
<reference evidence="9" key="2">
    <citation type="submission" date="2025-08" db="UniProtKB">
        <authorList>
            <consortium name="RefSeq"/>
        </authorList>
    </citation>
    <scope>IDENTIFICATION</scope>
    <source>
        <tissue evidence="9">Leaf</tissue>
    </source>
</reference>
<dbReference type="SMART" id="SM00288">
    <property type="entry name" value="VHS"/>
    <property type="match status" value="1"/>
</dbReference>
<dbReference type="GeneID" id="104745793"/>
<evidence type="ECO:0000313" key="8">
    <source>
        <dbReference type="Proteomes" id="UP000694864"/>
    </source>
</evidence>
<dbReference type="SUPFAM" id="SSF48464">
    <property type="entry name" value="ENTH/VHS domain"/>
    <property type="match status" value="1"/>
</dbReference>
<dbReference type="InterPro" id="IPR008942">
    <property type="entry name" value="ENTH_VHS"/>
</dbReference>
<evidence type="ECO:0000256" key="4">
    <source>
        <dbReference type="ARBA" id="ARBA00023242"/>
    </source>
</evidence>
<dbReference type="RefSeq" id="XP_010465480.1">
    <property type="nucleotide sequence ID" value="XM_010467178.2"/>
</dbReference>
<sequence length="1536" mass="169833">MVHPLVDRATSDMLIGPDWAMNLEICDMLNHEPGQTREVVSGIKKRLTSRTSKVQLLALTLLETIMNNCGELIHMQVAEKDILHKMVKMAKKKPNIQVREKILILIDTWQESFSGPQGRHPQYYAAYQELLRAGIVFPQRPHTTLSSGQTGPSITYPQNSRNARQATTDTSTESEFPTLSLTEIQNARGIMDVLAEMMNAIDKNNKEGLKQEVLVDLVSQCRTYKQRVVHLVNSTSDESLLCQGLALNDDLQRLLAKHESIASGNSMIEKEDKSKKEVPKDTTQIIDVGSSETKASSVVASATNGPKIDLLSGDDFETPNAENSLALVPLGPPQPSSPVATPDNSIVLIDMLSDNNCESSTPTSNPHAQNQMVQQHHSNGFGPAGHQEQPFYGQGSSGPVWNLQITQQHQQPSSPAYGNQPFSSNFSPPASPHYGAQNKNVLALPPPPWEAQSPSSSPQYSPTHPMQVTQVVITTHTHQPLGYNPQGGSPHPPNNNNLFGMFLRPMTGGHMPPFGHNPNIINNNYNPAMYGGGYGGGQAQQPQQYLLEQQMYGMSLQDNGNNNNTNPYQVSSHHQQPLALNHPPMMKPMNKKPEDKLFGDLVELSKFKKPTSGRAGKILTSSSMEEDDDSISAESISLDTLASIRSLIINADTSDSVISSVFDFLTDLLSRGDSPVLHHILKLLSDLAFRRKELAPKIFDSVLSNLLRLQNSAAVESLAVLASLSERYPSIATALSKIDGEVFASICLGAPVSSRLWLLRNAERFNVPSSVLFTLFLGFTKDPYPYIRKLALDGLISICKAGDLNHAHAVEGCYTRAVELLGDAEDSVRSSAVRAVSVWGKVMIASKEEEVDRRECTDAVFLQLCSIVRDMSVDVRVEVFRGFGVIGTASESIISQTISKKVLGAGKGKKPRNHLSNVSADVAAAAGVFIHGFEDEFYEVREAAVDSFHSLSVNSIKFPDEAVYLLMDMLYDDYMVVKLKALDALHHIADLGDLKIQETYMPAFLEAIVDTSENIRVEARNILKLAKLPDLKLVDKCVDGVLKSLEMYPQDEPDTLSALFHFGQNHAKFLASLVKRFNEKLGTASGNKSEFNSRHLSASLMLIISAPLSNKQSITSIPPLAFSYSLAMLGKFSRGLHEMMDQDTLLAYLTHCTILSASSGTEFHKGDIFFHAYRHGNADLAGNPVLLPSKDISNESNQALKFVNYILLKIKAAWLLSQSGCSKEALRALRACKRELAILTADSSISIGALQFMCQYIHVIELLAQVCSHFEYPRHISTSRSVEPEILMEEVEIKLMEIRCRFTGLSMEVSLVMELVIFGSLLRLYRFETCCRLSCMEKLTSTISQLELHHEQQCTKPSDFLTETKKSLLEIGSSANINCCRLLHLIKIFSCFSPEQFTFSSNLQCVSAELEVPGNGPYSPISFLPGLPVAIQCEITLLNVPRNTCLWLRISRSDETCQFVYVNPNLYNGDAREKKFMFNAVTYMTPRAAMFTLRVSIGIECLSEDICYRKGRHGPKHPVAYLCKEREVHLNLVSRT</sequence>
<dbReference type="Gene3D" id="1.25.40.90">
    <property type="match status" value="1"/>
</dbReference>
<dbReference type="InterPro" id="IPR011989">
    <property type="entry name" value="ARM-like"/>
</dbReference>
<feature type="domain" description="GAT" evidence="7">
    <location>
        <begin position="175"/>
        <end position="263"/>
    </location>
</feature>
<keyword evidence="3" id="KW-0653">Protein transport</keyword>
<keyword evidence="8" id="KW-1185">Reference proteome</keyword>
<dbReference type="PANTHER" id="PTHR20938">
    <property type="entry name" value="INTEGRATOR COMPLEX SUBUNIT 4"/>
    <property type="match status" value="1"/>
</dbReference>
<evidence type="ECO:0000256" key="3">
    <source>
        <dbReference type="ARBA" id="ARBA00022927"/>
    </source>
</evidence>
<dbReference type="CDD" id="cd14231">
    <property type="entry name" value="GAT_GGA-like_plant"/>
    <property type="match status" value="1"/>
</dbReference>
<dbReference type="InterPro" id="IPR004152">
    <property type="entry name" value="GAT_dom"/>
</dbReference>
<feature type="compositionally biased region" description="Polar residues" evidence="5">
    <location>
        <begin position="355"/>
        <end position="378"/>
    </location>
</feature>
<dbReference type="InterPro" id="IPR016024">
    <property type="entry name" value="ARM-type_fold"/>
</dbReference>
<gene>
    <name evidence="9" type="primary">LOC104745793</name>
</gene>
<dbReference type="Pfam" id="PF00790">
    <property type="entry name" value="VHS"/>
    <property type="match status" value="1"/>
</dbReference>
<comment type="subcellular location">
    <subcellularLocation>
        <location evidence="1">Nucleus</location>
    </subcellularLocation>
</comment>
<protein>
    <submittedName>
        <fullName evidence="9">Protein SIEL-like</fullName>
    </submittedName>
</protein>
<dbReference type="Gene3D" id="1.20.58.160">
    <property type="match status" value="1"/>
</dbReference>
<feature type="compositionally biased region" description="Low complexity" evidence="5">
    <location>
        <begin position="452"/>
        <end position="464"/>
    </location>
</feature>
<dbReference type="CDD" id="cd03561">
    <property type="entry name" value="VHS"/>
    <property type="match status" value="1"/>
</dbReference>
<organism evidence="8 9">
    <name type="scientific">Camelina sativa</name>
    <name type="common">False flax</name>
    <name type="synonym">Myagrum sativum</name>
    <dbReference type="NCBI Taxonomy" id="90675"/>
    <lineage>
        <taxon>Eukaryota</taxon>
        <taxon>Viridiplantae</taxon>
        <taxon>Streptophyta</taxon>
        <taxon>Embryophyta</taxon>
        <taxon>Tracheophyta</taxon>
        <taxon>Spermatophyta</taxon>
        <taxon>Magnoliopsida</taxon>
        <taxon>eudicotyledons</taxon>
        <taxon>Gunneridae</taxon>
        <taxon>Pentapetalae</taxon>
        <taxon>rosids</taxon>
        <taxon>malvids</taxon>
        <taxon>Brassicales</taxon>
        <taxon>Brassicaceae</taxon>
        <taxon>Camelineae</taxon>
        <taxon>Camelina</taxon>
    </lineage>
</organism>
<dbReference type="Proteomes" id="UP000694864">
    <property type="component" value="Chromosome 1"/>
</dbReference>
<dbReference type="Pfam" id="PF25458">
    <property type="entry name" value="INTS4_C"/>
    <property type="match status" value="1"/>
</dbReference>
<evidence type="ECO:0000259" key="6">
    <source>
        <dbReference type="PROSITE" id="PS50179"/>
    </source>
</evidence>
<evidence type="ECO:0000256" key="5">
    <source>
        <dbReference type="SAM" id="MobiDB-lite"/>
    </source>
</evidence>
<evidence type="ECO:0000256" key="2">
    <source>
        <dbReference type="ARBA" id="ARBA00022448"/>
    </source>
</evidence>
<keyword evidence="2" id="KW-0813">Transport</keyword>
<dbReference type="SUPFAM" id="SSF48371">
    <property type="entry name" value="ARM repeat"/>
    <property type="match status" value="1"/>
</dbReference>
<feature type="region of interest" description="Disordered" evidence="5">
    <location>
        <begin position="355"/>
        <end position="464"/>
    </location>
</feature>